<dbReference type="InterPro" id="IPR018060">
    <property type="entry name" value="HTH_AraC"/>
</dbReference>
<proteinExistence type="predicted"/>
<dbReference type="GO" id="GO:0003700">
    <property type="term" value="F:DNA-binding transcription factor activity"/>
    <property type="evidence" value="ECO:0007669"/>
    <property type="project" value="InterPro"/>
</dbReference>
<dbReference type="STRING" id="1123308.GCA_000380085_01350"/>
<dbReference type="PANTHER" id="PTHR43280:SF31">
    <property type="entry name" value="TRANSCRIPTIONAL REGULATORY PROTEIN"/>
    <property type="match status" value="1"/>
</dbReference>
<keyword evidence="1" id="KW-0805">Transcription regulation</keyword>
<accession>A0A239SMW6</accession>
<evidence type="ECO:0000256" key="2">
    <source>
        <dbReference type="ARBA" id="ARBA00023125"/>
    </source>
</evidence>
<evidence type="ECO:0000313" key="5">
    <source>
        <dbReference type="EMBL" id="SNU86629.1"/>
    </source>
</evidence>
<sequence length="439" mass="50513">MDMLLLKSLHSSLGLSVIIFDKSFNIINEFRSDKTSLLYYNYYQILSGFNHVDTNFLFYNGPFNEMLLAYQLQEQFVIIGPWRSNNIDETFFKHEMERAEIALKEQGYFLKSLNTLPFFSVGQIRELLVLINFCFTGVVEDRLSQPLHDYTAGWAETFDLERIKQFSKHHYTAESYLYDYECKLLQAVQTGDLRQLKDVVSYLSNAVAPKVSGDILRSEKNYSITVFDRLSQTAIQSGLDVETAYASRDAFIRDNELLTSLSDVLKLRDASIVFYTTKIGDIKQKIASKTSPTIIAIIQYLENNLDKSIETSKVAAAFHMSESKLRKLFKTATKTTIQQYFLDLKIKRAQALLREGVTISEITEALGFSSPSNFSRSFKKLAGESPIKYKQKHHVGQSLRTDRTPNTYFSMLKNQGGGEKFPFCRYQKNSFDHYQRGFC</sequence>
<protein>
    <submittedName>
        <fullName evidence="5">AraC family transcriptional regulator</fullName>
    </submittedName>
</protein>
<gene>
    <name evidence="5" type="primary">marA_1</name>
    <name evidence="5" type="ORF">SAMEA4412692_00311</name>
</gene>
<dbReference type="RefSeq" id="WP_095114555.1">
    <property type="nucleotide sequence ID" value="NZ_LT906439.1"/>
</dbReference>
<keyword evidence="6" id="KW-1185">Reference proteome</keyword>
<evidence type="ECO:0000256" key="3">
    <source>
        <dbReference type="ARBA" id="ARBA00023163"/>
    </source>
</evidence>
<dbReference type="eggNOG" id="COG2207">
    <property type="taxonomic scope" value="Bacteria"/>
</dbReference>
<dbReference type="InterPro" id="IPR020449">
    <property type="entry name" value="Tscrpt_reg_AraC-type_HTH"/>
</dbReference>
<dbReference type="PROSITE" id="PS01124">
    <property type="entry name" value="HTH_ARAC_FAMILY_2"/>
    <property type="match status" value="1"/>
</dbReference>
<dbReference type="Pfam" id="PF12833">
    <property type="entry name" value="HTH_18"/>
    <property type="match status" value="1"/>
</dbReference>
<dbReference type="InterPro" id="IPR009057">
    <property type="entry name" value="Homeodomain-like_sf"/>
</dbReference>
<dbReference type="OrthoDB" id="192171at2"/>
<dbReference type="SUPFAM" id="SSF46689">
    <property type="entry name" value="Homeodomain-like"/>
    <property type="match status" value="2"/>
</dbReference>
<keyword evidence="3" id="KW-0804">Transcription</keyword>
<evidence type="ECO:0000256" key="1">
    <source>
        <dbReference type="ARBA" id="ARBA00023015"/>
    </source>
</evidence>
<dbReference type="AlphaFoldDB" id="A0A239SMW6"/>
<feature type="domain" description="HTH araC/xylS-type" evidence="4">
    <location>
        <begin position="295"/>
        <end position="392"/>
    </location>
</feature>
<dbReference type="PANTHER" id="PTHR43280">
    <property type="entry name" value="ARAC-FAMILY TRANSCRIPTIONAL REGULATOR"/>
    <property type="match status" value="1"/>
</dbReference>
<dbReference type="Proteomes" id="UP000215185">
    <property type="component" value="Chromosome 1"/>
</dbReference>
<dbReference type="EMBL" id="LT906439">
    <property type="protein sequence ID" value="SNU86629.1"/>
    <property type="molecule type" value="Genomic_DNA"/>
</dbReference>
<keyword evidence="2" id="KW-0238">DNA-binding</keyword>
<dbReference type="NCBIfam" id="TIGR04094">
    <property type="entry name" value="adjacent_YSIRK"/>
    <property type="match status" value="1"/>
</dbReference>
<dbReference type="InterPro" id="IPR018062">
    <property type="entry name" value="HTH_AraC-typ_CS"/>
</dbReference>
<evidence type="ECO:0000313" key="6">
    <source>
        <dbReference type="Proteomes" id="UP000215185"/>
    </source>
</evidence>
<name>A0A239SMW6_9STRE</name>
<dbReference type="PROSITE" id="PS00041">
    <property type="entry name" value="HTH_ARAC_FAMILY_1"/>
    <property type="match status" value="1"/>
</dbReference>
<dbReference type="KEGG" id="smen:SAMEA4412692_0311"/>
<dbReference type="InterPro" id="IPR024022">
    <property type="entry name" value="Tscrpt_reg_HTH_surface_antigen"/>
</dbReference>
<organism evidence="5 6">
    <name type="scientific">Streptococcus merionis</name>
    <dbReference type="NCBI Taxonomy" id="400065"/>
    <lineage>
        <taxon>Bacteria</taxon>
        <taxon>Bacillati</taxon>
        <taxon>Bacillota</taxon>
        <taxon>Bacilli</taxon>
        <taxon>Lactobacillales</taxon>
        <taxon>Streptococcaceae</taxon>
        <taxon>Streptococcus</taxon>
    </lineage>
</organism>
<dbReference type="Gene3D" id="1.10.10.60">
    <property type="entry name" value="Homeodomain-like"/>
    <property type="match status" value="2"/>
</dbReference>
<dbReference type="SMART" id="SM00342">
    <property type="entry name" value="HTH_ARAC"/>
    <property type="match status" value="1"/>
</dbReference>
<reference evidence="5 6" key="1">
    <citation type="submission" date="2017-06" db="EMBL/GenBank/DDBJ databases">
        <authorList>
            <consortium name="Pathogen Informatics"/>
        </authorList>
    </citation>
    <scope>NUCLEOTIDE SEQUENCE [LARGE SCALE GENOMIC DNA]</scope>
    <source>
        <strain evidence="5 6">NCTC13788</strain>
    </source>
</reference>
<evidence type="ECO:0000259" key="4">
    <source>
        <dbReference type="PROSITE" id="PS01124"/>
    </source>
</evidence>
<dbReference type="GO" id="GO:0043565">
    <property type="term" value="F:sequence-specific DNA binding"/>
    <property type="evidence" value="ECO:0007669"/>
    <property type="project" value="InterPro"/>
</dbReference>
<dbReference type="PRINTS" id="PR00032">
    <property type="entry name" value="HTHARAC"/>
</dbReference>